<dbReference type="Pfam" id="PF00005">
    <property type="entry name" value="ABC_tran"/>
    <property type="match status" value="1"/>
</dbReference>
<dbReference type="SUPFAM" id="SSF52540">
    <property type="entry name" value="P-loop containing nucleoside triphosphate hydrolases"/>
    <property type="match status" value="1"/>
</dbReference>
<gene>
    <name evidence="10" type="ORF">EYC98_07585</name>
</gene>
<comment type="similarity">
    <text evidence="2">Belongs to the ABC transporter superfamily.</text>
</comment>
<evidence type="ECO:0000256" key="5">
    <source>
        <dbReference type="ARBA" id="ARBA00022741"/>
    </source>
</evidence>
<evidence type="ECO:0000256" key="8">
    <source>
        <dbReference type="SAM" id="MobiDB-lite"/>
    </source>
</evidence>
<dbReference type="InterPro" id="IPR003593">
    <property type="entry name" value="AAA+_ATPase"/>
</dbReference>
<dbReference type="EMBL" id="SHNN01000001">
    <property type="protein sequence ID" value="MCX2980739.1"/>
    <property type="molecule type" value="Genomic_DNA"/>
</dbReference>
<evidence type="ECO:0000256" key="3">
    <source>
        <dbReference type="ARBA" id="ARBA00022448"/>
    </source>
</evidence>
<dbReference type="InterPro" id="IPR017871">
    <property type="entry name" value="ABC_transporter-like_CS"/>
</dbReference>
<dbReference type="PROSITE" id="PS00211">
    <property type="entry name" value="ABC_TRANSPORTER_1"/>
    <property type="match status" value="1"/>
</dbReference>
<dbReference type="Gene3D" id="3.40.50.300">
    <property type="entry name" value="P-loop containing nucleotide triphosphate hydrolases"/>
    <property type="match status" value="1"/>
</dbReference>
<evidence type="ECO:0000259" key="9">
    <source>
        <dbReference type="PROSITE" id="PS50893"/>
    </source>
</evidence>
<evidence type="ECO:0000256" key="6">
    <source>
        <dbReference type="ARBA" id="ARBA00022840"/>
    </source>
</evidence>
<dbReference type="GO" id="GO:0005524">
    <property type="term" value="F:ATP binding"/>
    <property type="evidence" value="ECO:0007669"/>
    <property type="project" value="UniProtKB-KW"/>
</dbReference>
<dbReference type="InterPro" id="IPR027417">
    <property type="entry name" value="P-loop_NTPase"/>
</dbReference>
<dbReference type="InterPro" id="IPR050166">
    <property type="entry name" value="ABC_transporter_ATP-bind"/>
</dbReference>
<feature type="domain" description="ABC transporter" evidence="9">
    <location>
        <begin position="8"/>
        <end position="240"/>
    </location>
</feature>
<comment type="caution">
    <text evidence="10">The sequence shown here is derived from an EMBL/GenBank/DDBJ whole genome shotgun (WGS) entry which is preliminary data.</text>
</comment>
<sequence>MQENYLDISGVGIEFPTDEAPFRALQDINLKISRGEFISLIGHSGCGKSTLLNIVAGLENATEGGVILEGKEVDEPGPDRAVVFQHHALMPWLTVYENVELAVRQVFKGKKNRAEMREWIEHNLRLVHMEHAVGKLPAEISGGMKQRVGIARCLAMQPKVLLMDEPFGALDALTRAHLQDSLMDIQAEVGNTVIMITHDVDEAVLLSDRIVMMTNGPAATIGEVLKIELERPRDRLALAEDAGFNHHRQQVLNFLYAKQKNPETLKQEAALGVAQESPALATPRATENKLSSEQAA</sequence>
<evidence type="ECO:0000313" key="10">
    <source>
        <dbReference type="EMBL" id="MCX2980739.1"/>
    </source>
</evidence>
<evidence type="ECO:0000256" key="1">
    <source>
        <dbReference type="ARBA" id="ARBA00004202"/>
    </source>
</evidence>
<keyword evidence="5" id="KW-0547">Nucleotide-binding</keyword>
<dbReference type="InterPro" id="IPR005890">
    <property type="entry name" value="NO3_transporter_ATP-bd-like"/>
</dbReference>
<dbReference type="Proteomes" id="UP001143362">
    <property type="component" value="Unassembled WGS sequence"/>
</dbReference>
<organism evidence="10 11">
    <name type="scientific">Candidatus Litorirhabdus singularis</name>
    <dbReference type="NCBI Taxonomy" id="2518993"/>
    <lineage>
        <taxon>Bacteria</taxon>
        <taxon>Pseudomonadati</taxon>
        <taxon>Pseudomonadota</taxon>
        <taxon>Gammaproteobacteria</taxon>
        <taxon>Cellvibrionales</taxon>
        <taxon>Halieaceae</taxon>
        <taxon>Candidatus Litorirhabdus</taxon>
    </lineage>
</organism>
<evidence type="ECO:0000256" key="4">
    <source>
        <dbReference type="ARBA" id="ARBA00022475"/>
    </source>
</evidence>
<evidence type="ECO:0000256" key="2">
    <source>
        <dbReference type="ARBA" id="ARBA00005417"/>
    </source>
</evidence>
<feature type="region of interest" description="Disordered" evidence="8">
    <location>
        <begin position="275"/>
        <end position="296"/>
    </location>
</feature>
<keyword evidence="11" id="KW-1185">Reference proteome</keyword>
<dbReference type="PANTHER" id="PTHR42788:SF7">
    <property type="entry name" value="NITRATE ABC TRANSPORTER ATP-BINDING PROTEIN"/>
    <property type="match status" value="1"/>
</dbReference>
<keyword evidence="6 10" id="KW-0067">ATP-binding</keyword>
<protein>
    <submittedName>
        <fullName evidence="10">ABC transporter ATP-binding protein</fullName>
    </submittedName>
</protein>
<keyword evidence="7" id="KW-0472">Membrane</keyword>
<evidence type="ECO:0000256" key="7">
    <source>
        <dbReference type="ARBA" id="ARBA00023136"/>
    </source>
</evidence>
<comment type="subcellular location">
    <subcellularLocation>
        <location evidence="1">Cell membrane</location>
        <topology evidence="1">Peripheral membrane protein</topology>
    </subcellularLocation>
</comment>
<dbReference type="InterPro" id="IPR003439">
    <property type="entry name" value="ABC_transporter-like_ATP-bd"/>
</dbReference>
<proteinExistence type="inferred from homology"/>
<reference evidence="10" key="1">
    <citation type="submission" date="2019-02" db="EMBL/GenBank/DDBJ databases">
        <authorList>
            <person name="Li S.-H."/>
        </authorList>
    </citation>
    <scope>NUCLEOTIDE SEQUENCE</scope>
    <source>
        <strain evidence="10">IMCC14734</strain>
    </source>
</reference>
<dbReference type="PROSITE" id="PS50893">
    <property type="entry name" value="ABC_TRANSPORTER_2"/>
    <property type="match status" value="1"/>
</dbReference>
<name>A0ABT3TER4_9GAMM</name>
<dbReference type="RefSeq" id="WP_279244711.1">
    <property type="nucleotide sequence ID" value="NZ_SHNN01000001.1"/>
</dbReference>
<accession>A0ABT3TER4</accession>
<evidence type="ECO:0000313" key="11">
    <source>
        <dbReference type="Proteomes" id="UP001143362"/>
    </source>
</evidence>
<keyword evidence="4" id="KW-1003">Cell membrane</keyword>
<dbReference type="CDD" id="cd03293">
    <property type="entry name" value="ABC_NrtD_SsuB_transporters"/>
    <property type="match status" value="1"/>
</dbReference>
<dbReference type="NCBIfam" id="TIGR01184">
    <property type="entry name" value="ntrCD"/>
    <property type="match status" value="1"/>
</dbReference>
<dbReference type="SMART" id="SM00382">
    <property type="entry name" value="AAA"/>
    <property type="match status" value="1"/>
</dbReference>
<keyword evidence="3" id="KW-0813">Transport</keyword>
<dbReference type="PANTHER" id="PTHR42788">
    <property type="entry name" value="TAURINE IMPORT ATP-BINDING PROTEIN-RELATED"/>
    <property type="match status" value="1"/>
</dbReference>